<accession>A0A4V3D2N0</accession>
<proteinExistence type="predicted"/>
<name>A0A4V3D2N0_9BACT</name>
<protein>
    <submittedName>
        <fullName evidence="2">GT2 family glycosyltransferase</fullName>
    </submittedName>
</protein>
<dbReference type="PANTHER" id="PTHR43685:SF2">
    <property type="entry name" value="GLYCOSYLTRANSFERASE 2-LIKE DOMAIN-CONTAINING PROTEIN"/>
    <property type="match status" value="1"/>
</dbReference>
<comment type="caution">
    <text evidence="2">The sequence shown here is derived from an EMBL/GenBank/DDBJ whole genome shotgun (WGS) entry which is preliminary data.</text>
</comment>
<sequence length="268" mass="30872">MVVSIIIPCFNSGAFLLEALASCSESTFKNYEILIVDDGSTDSFTLQVLADLKSDPTLKILTKENAGPASARNLGVKHSNGQFLLFLDSDNLIRPEYIGKALKVFNQDTGVGMVYSRPAFFGDTSESLTVFETREFSLDKLLEGNYIDMCSLIRRDAIMELGGFDEHPDLIGFEDWDLWIRLGQTSWKSVFMPEQLFDYRVRKDSVMGSLGDEKRKRMFSYIGKKHGVLIHQRYRQYYRIVNKIQARPFSFFLRILYYKYILRKPLLD</sequence>
<feature type="domain" description="Glycosyltransferase 2-like" evidence="1">
    <location>
        <begin position="4"/>
        <end position="161"/>
    </location>
</feature>
<dbReference type="Gene3D" id="3.90.550.10">
    <property type="entry name" value="Spore Coat Polysaccharide Biosynthesis Protein SpsA, Chain A"/>
    <property type="match status" value="1"/>
</dbReference>
<dbReference type="CDD" id="cd00761">
    <property type="entry name" value="Glyco_tranf_GTA_type"/>
    <property type="match status" value="1"/>
</dbReference>
<gene>
    <name evidence="2" type="ORF">DFQ04_1400</name>
</gene>
<keyword evidence="3" id="KW-1185">Reference proteome</keyword>
<evidence type="ECO:0000313" key="3">
    <source>
        <dbReference type="Proteomes" id="UP000294535"/>
    </source>
</evidence>
<dbReference type="SUPFAM" id="SSF53448">
    <property type="entry name" value="Nucleotide-diphospho-sugar transferases"/>
    <property type="match status" value="1"/>
</dbReference>
<dbReference type="AlphaFoldDB" id="A0A4V3D2N0"/>
<reference evidence="2 3" key="1">
    <citation type="submission" date="2019-03" db="EMBL/GenBank/DDBJ databases">
        <title>Genomic Encyclopedia of Type Strains, Phase III (KMG-III): the genomes of soil and plant-associated and newly described type strains.</title>
        <authorList>
            <person name="Whitman W."/>
        </authorList>
    </citation>
    <scope>NUCLEOTIDE SEQUENCE [LARGE SCALE GENOMIC DNA]</scope>
    <source>
        <strain evidence="2 3">CECT 8446</strain>
    </source>
</reference>
<dbReference type="RefSeq" id="WP_133554010.1">
    <property type="nucleotide sequence ID" value="NZ_SNYF01000005.1"/>
</dbReference>
<evidence type="ECO:0000313" key="2">
    <source>
        <dbReference type="EMBL" id="TDQ19577.1"/>
    </source>
</evidence>
<dbReference type="EMBL" id="SNYF01000005">
    <property type="protein sequence ID" value="TDQ19577.1"/>
    <property type="molecule type" value="Genomic_DNA"/>
</dbReference>
<dbReference type="PANTHER" id="PTHR43685">
    <property type="entry name" value="GLYCOSYLTRANSFERASE"/>
    <property type="match status" value="1"/>
</dbReference>
<organism evidence="2 3">
    <name type="scientific">Algoriphagus boseongensis</name>
    <dbReference type="NCBI Taxonomy" id="1442587"/>
    <lineage>
        <taxon>Bacteria</taxon>
        <taxon>Pseudomonadati</taxon>
        <taxon>Bacteroidota</taxon>
        <taxon>Cytophagia</taxon>
        <taxon>Cytophagales</taxon>
        <taxon>Cyclobacteriaceae</taxon>
        <taxon>Algoriphagus</taxon>
    </lineage>
</organism>
<dbReference type="InterPro" id="IPR050834">
    <property type="entry name" value="Glycosyltransf_2"/>
</dbReference>
<dbReference type="OrthoDB" id="6307329at2"/>
<evidence type="ECO:0000259" key="1">
    <source>
        <dbReference type="Pfam" id="PF00535"/>
    </source>
</evidence>
<dbReference type="InterPro" id="IPR001173">
    <property type="entry name" value="Glyco_trans_2-like"/>
</dbReference>
<keyword evidence="2" id="KW-0808">Transferase</keyword>
<dbReference type="Proteomes" id="UP000294535">
    <property type="component" value="Unassembled WGS sequence"/>
</dbReference>
<dbReference type="GO" id="GO:0016740">
    <property type="term" value="F:transferase activity"/>
    <property type="evidence" value="ECO:0007669"/>
    <property type="project" value="UniProtKB-KW"/>
</dbReference>
<dbReference type="InterPro" id="IPR029044">
    <property type="entry name" value="Nucleotide-diphossugar_trans"/>
</dbReference>
<dbReference type="Pfam" id="PF00535">
    <property type="entry name" value="Glycos_transf_2"/>
    <property type="match status" value="1"/>
</dbReference>